<dbReference type="PANTHER" id="PTHR43744:SF12">
    <property type="entry name" value="ABC TRANSPORTER PERMEASE PROTEIN MG189-RELATED"/>
    <property type="match status" value="1"/>
</dbReference>
<reference evidence="9 10" key="1">
    <citation type="submission" date="2020-03" db="EMBL/GenBank/DDBJ databases">
        <title>WGS of the type strain of Planosporangium spp.</title>
        <authorList>
            <person name="Thawai C."/>
        </authorList>
    </citation>
    <scope>NUCLEOTIDE SEQUENCE [LARGE SCALE GENOMIC DNA]</scope>
    <source>
        <strain evidence="9 10">TBRC 5610</strain>
    </source>
</reference>
<evidence type="ECO:0000256" key="7">
    <source>
        <dbReference type="RuleBase" id="RU363032"/>
    </source>
</evidence>
<feature type="transmembrane region" description="Helical" evidence="7">
    <location>
        <begin position="150"/>
        <end position="172"/>
    </location>
</feature>
<dbReference type="EMBL" id="JAATVY010000018">
    <property type="protein sequence ID" value="NJC72394.1"/>
    <property type="molecule type" value="Genomic_DNA"/>
</dbReference>
<evidence type="ECO:0000259" key="8">
    <source>
        <dbReference type="PROSITE" id="PS50928"/>
    </source>
</evidence>
<dbReference type="Pfam" id="PF00528">
    <property type="entry name" value="BPD_transp_1"/>
    <property type="match status" value="1"/>
</dbReference>
<feature type="transmembrane region" description="Helical" evidence="7">
    <location>
        <begin position="116"/>
        <end position="138"/>
    </location>
</feature>
<feature type="transmembrane region" description="Helical" evidence="7">
    <location>
        <begin position="20"/>
        <end position="39"/>
    </location>
</feature>
<protein>
    <submittedName>
        <fullName evidence="9">Carbohydrate ABC transporter permease</fullName>
    </submittedName>
</protein>
<keyword evidence="10" id="KW-1185">Reference proteome</keyword>
<comment type="caution">
    <text evidence="9">The sequence shown here is derived from an EMBL/GenBank/DDBJ whole genome shotgun (WGS) entry which is preliminary data.</text>
</comment>
<feature type="transmembrane region" description="Helical" evidence="7">
    <location>
        <begin position="250"/>
        <end position="271"/>
    </location>
</feature>
<feature type="transmembrane region" description="Helical" evidence="7">
    <location>
        <begin position="193"/>
        <end position="218"/>
    </location>
</feature>
<dbReference type="CDD" id="cd06261">
    <property type="entry name" value="TM_PBP2"/>
    <property type="match status" value="1"/>
</dbReference>
<name>A0ABX0Y524_9ACTN</name>
<dbReference type="PANTHER" id="PTHR43744">
    <property type="entry name" value="ABC TRANSPORTER PERMEASE PROTEIN MG189-RELATED-RELATED"/>
    <property type="match status" value="1"/>
</dbReference>
<keyword evidence="5 7" id="KW-1133">Transmembrane helix</keyword>
<feature type="domain" description="ABC transmembrane type-1" evidence="8">
    <location>
        <begin position="81"/>
        <end position="271"/>
    </location>
</feature>
<dbReference type="SUPFAM" id="SSF161098">
    <property type="entry name" value="MetI-like"/>
    <property type="match status" value="1"/>
</dbReference>
<comment type="similarity">
    <text evidence="7">Belongs to the binding-protein-dependent transport system permease family.</text>
</comment>
<proteinExistence type="inferred from homology"/>
<keyword evidence="6 7" id="KW-0472">Membrane</keyword>
<keyword evidence="4 7" id="KW-0812">Transmembrane</keyword>
<evidence type="ECO:0000313" key="9">
    <source>
        <dbReference type="EMBL" id="NJC72394.1"/>
    </source>
</evidence>
<comment type="subcellular location">
    <subcellularLocation>
        <location evidence="1 7">Cell membrane</location>
        <topology evidence="1 7">Multi-pass membrane protein</topology>
    </subcellularLocation>
</comment>
<gene>
    <name evidence="9" type="ORF">HC031_22125</name>
</gene>
<dbReference type="Gene3D" id="1.10.3720.10">
    <property type="entry name" value="MetI-like"/>
    <property type="match status" value="1"/>
</dbReference>
<accession>A0ABX0Y524</accession>
<sequence>MTVLMTPRRRGRNSQLSAGWGTYAVLGVVLLLSMFPLYWTLVAASHDTGDISRTPPVLVPGSRLLDNLRAVFTRTDMRLALTNSLVVSTLVTISVVFTSTLAGFAFAKLRFRGKGALLGVVVATMMVPPQLGIIPLYIMMANWLHWAGHLQALVAPAAVSAFGVFFMRQYLATALPTELLEAGRLDGCSTWRLYWHVVLPVARPAAAVLGMLTFMATWNDFFWPLVAMTQQNPTVQVALSALQGGYVRDYSLVLCGALVSTLPILVVFALMGRQILGGIMQGAVKG</sequence>
<keyword evidence="2 7" id="KW-0813">Transport</keyword>
<feature type="transmembrane region" description="Helical" evidence="7">
    <location>
        <begin position="85"/>
        <end position="107"/>
    </location>
</feature>
<evidence type="ECO:0000256" key="4">
    <source>
        <dbReference type="ARBA" id="ARBA00022692"/>
    </source>
</evidence>
<dbReference type="PROSITE" id="PS50928">
    <property type="entry name" value="ABC_TM1"/>
    <property type="match status" value="1"/>
</dbReference>
<dbReference type="InterPro" id="IPR000515">
    <property type="entry name" value="MetI-like"/>
</dbReference>
<dbReference type="InterPro" id="IPR035906">
    <property type="entry name" value="MetI-like_sf"/>
</dbReference>
<evidence type="ECO:0000256" key="3">
    <source>
        <dbReference type="ARBA" id="ARBA00022475"/>
    </source>
</evidence>
<evidence type="ECO:0000256" key="5">
    <source>
        <dbReference type="ARBA" id="ARBA00022989"/>
    </source>
</evidence>
<evidence type="ECO:0000256" key="6">
    <source>
        <dbReference type="ARBA" id="ARBA00023136"/>
    </source>
</evidence>
<dbReference type="Proteomes" id="UP000722989">
    <property type="component" value="Unassembled WGS sequence"/>
</dbReference>
<evidence type="ECO:0000256" key="1">
    <source>
        <dbReference type="ARBA" id="ARBA00004651"/>
    </source>
</evidence>
<evidence type="ECO:0000256" key="2">
    <source>
        <dbReference type="ARBA" id="ARBA00022448"/>
    </source>
</evidence>
<keyword evidence="3" id="KW-1003">Cell membrane</keyword>
<organism evidence="9 10">
    <name type="scientific">Planosporangium thailandense</name>
    <dbReference type="NCBI Taxonomy" id="765197"/>
    <lineage>
        <taxon>Bacteria</taxon>
        <taxon>Bacillati</taxon>
        <taxon>Actinomycetota</taxon>
        <taxon>Actinomycetes</taxon>
        <taxon>Micromonosporales</taxon>
        <taxon>Micromonosporaceae</taxon>
        <taxon>Planosporangium</taxon>
    </lineage>
</organism>
<evidence type="ECO:0000313" key="10">
    <source>
        <dbReference type="Proteomes" id="UP000722989"/>
    </source>
</evidence>